<dbReference type="Proteomes" id="UP000177798">
    <property type="component" value="Chromosome 14"/>
</dbReference>
<name>A0A1D9QJL0_SCLS1</name>
<feature type="compositionally biased region" description="Polar residues" evidence="1">
    <location>
        <begin position="1"/>
        <end position="13"/>
    </location>
</feature>
<organism evidence="2 3">
    <name type="scientific">Sclerotinia sclerotiorum (strain ATCC 18683 / 1980 / Ss-1)</name>
    <name type="common">White mold</name>
    <name type="synonym">Whetzelinia sclerotiorum</name>
    <dbReference type="NCBI Taxonomy" id="665079"/>
    <lineage>
        <taxon>Eukaryota</taxon>
        <taxon>Fungi</taxon>
        <taxon>Dikarya</taxon>
        <taxon>Ascomycota</taxon>
        <taxon>Pezizomycotina</taxon>
        <taxon>Leotiomycetes</taxon>
        <taxon>Helotiales</taxon>
        <taxon>Sclerotiniaceae</taxon>
        <taxon>Sclerotinia</taxon>
    </lineage>
</organism>
<gene>
    <name evidence="2" type="ORF">sscle_14g098840</name>
</gene>
<proteinExistence type="predicted"/>
<evidence type="ECO:0000256" key="1">
    <source>
        <dbReference type="SAM" id="MobiDB-lite"/>
    </source>
</evidence>
<sequence length="452" mass="51548">MSLQSSKSDSTRALTPDISDSDDGDLSDGTVDRQLSSKILPAKTKFDFSVVDVFTRTPGKGCRIAMIALDVGKAEFLLHLERKLLVERYDCPAVILYANGEGMSDFFIENRCKDDAETNSEPFETSQVVLALNYLFNKAEADDKVQKMGKHTRKFLGGAKDFVFINYPQQHYVQLEKRRVDDWFEIIPYRARSDTPFKDRTMGYRRVHLSNSTIIDSNFADELRKDISRNPVFVYQVGGIGFTLINLYTIHNFNHITSGMPDALVEQEFSANNDDENRFKGYKAGTIFFYISPRLCEERTNNEKNNELLYDLYEVHAKVVAPLPDDPSIGAAATTLAANLALYLSEHDIMYKENHERELNIGDHRISMFLMRLDSVNSTKNQECRIEVVVETEVDALLKIKIIGLKFGAPITLVKRQIVEVSRRFLNEDFNLWSAGFRRAGEVDDYFGPVNF</sequence>
<dbReference type="AlphaFoldDB" id="A0A1D9QJL0"/>
<dbReference type="EMBL" id="CP017827">
    <property type="protein sequence ID" value="APA15114.1"/>
    <property type="molecule type" value="Genomic_DNA"/>
</dbReference>
<reference evidence="3" key="1">
    <citation type="journal article" date="2017" name="Genome Biol. Evol.">
        <title>The complete genome sequence of the phytopathogenic fungus Sclerotinia sclerotiorum reveals insights into the genome architecture of broad host range pathogens.</title>
        <authorList>
            <person name="Derbyshire M."/>
            <person name="Denton-Giles M."/>
            <person name="Hegedus D."/>
            <person name="Seifbarghy S."/>
            <person name="Rollins J."/>
            <person name="van Kan J."/>
            <person name="Seidl M.F."/>
            <person name="Faino L."/>
            <person name="Mbengue M."/>
            <person name="Navaud O."/>
            <person name="Raffaele S."/>
            <person name="Hammond-Kosack K."/>
            <person name="Heard S."/>
            <person name="Oliver R."/>
        </authorList>
    </citation>
    <scope>NUCLEOTIDE SEQUENCE [LARGE SCALE GENOMIC DNA]</scope>
    <source>
        <strain evidence="3">ATCC 18683 / 1980 / Ss-1</strain>
    </source>
</reference>
<evidence type="ECO:0000313" key="2">
    <source>
        <dbReference type="EMBL" id="APA15114.1"/>
    </source>
</evidence>
<evidence type="ECO:0000313" key="3">
    <source>
        <dbReference type="Proteomes" id="UP000177798"/>
    </source>
</evidence>
<accession>A0A1D9QJL0</accession>
<dbReference type="OrthoDB" id="3521731at2759"/>
<feature type="region of interest" description="Disordered" evidence="1">
    <location>
        <begin position="1"/>
        <end position="28"/>
    </location>
</feature>
<dbReference type="RefSeq" id="XP_001589928.1">
    <property type="nucleotide sequence ID" value="XM_001589878.1"/>
</dbReference>
<dbReference type="VEuPathDB" id="FungiDB:sscle_14g098840"/>
<protein>
    <submittedName>
        <fullName evidence="2">Uncharacterized protein</fullName>
    </submittedName>
</protein>
<dbReference type="KEGG" id="ssl:SS1G_08692"/>